<feature type="compositionally biased region" description="Basic and acidic residues" evidence="1">
    <location>
        <begin position="526"/>
        <end position="546"/>
    </location>
</feature>
<feature type="compositionally biased region" description="Basic residues" evidence="1">
    <location>
        <begin position="479"/>
        <end position="490"/>
    </location>
</feature>
<proteinExistence type="predicted"/>
<evidence type="ECO:0000313" key="3">
    <source>
        <dbReference type="Proteomes" id="UP000684084"/>
    </source>
</evidence>
<feature type="compositionally biased region" description="Acidic residues" evidence="1">
    <location>
        <begin position="111"/>
        <end position="122"/>
    </location>
</feature>
<feature type="compositionally biased region" description="Acidic residues" evidence="1">
    <location>
        <begin position="419"/>
        <end position="438"/>
    </location>
</feature>
<name>A0A915ZJX7_9GLOM</name>
<feature type="compositionally biased region" description="Acidic residues" evidence="1">
    <location>
        <begin position="382"/>
        <end position="397"/>
    </location>
</feature>
<feature type="compositionally biased region" description="Basic and acidic residues" evidence="1">
    <location>
        <begin position="372"/>
        <end position="381"/>
    </location>
</feature>
<reference evidence="2" key="1">
    <citation type="submission" date="2020-05" db="EMBL/GenBank/DDBJ databases">
        <authorList>
            <person name="Rincon C."/>
            <person name="Sanders R I."/>
            <person name="Robbins C."/>
            <person name="Chaturvedi A."/>
        </authorList>
    </citation>
    <scope>NUCLEOTIDE SEQUENCE</scope>
    <source>
        <strain evidence="2">CHB12</strain>
    </source>
</reference>
<dbReference type="OrthoDB" id="2403215at2759"/>
<dbReference type="AlphaFoldDB" id="A0A915ZJX7"/>
<evidence type="ECO:0000256" key="1">
    <source>
        <dbReference type="SAM" id="MobiDB-lite"/>
    </source>
</evidence>
<dbReference type="Proteomes" id="UP000684084">
    <property type="component" value="Unassembled WGS sequence"/>
</dbReference>
<sequence length="546" mass="64006">MTKKRSLLTRRTRTLHSPLSIDASHDGQGIRTVRSLSHLNSAESIDQIHNRNRLNRSSSLDTEERISRLERGMSSIQEQMSTGFGQITRMLERSLNSQERSRQNRQIEYIQVDDDDDEDELDKQDNEEYIPEKDLHSLQETAQKQYNKKHRKEIKNEIKILIRSAKIDEIPIDYTKKFGEIAPQLEKDLIPRIQSLLEQCGIRATLSIVRDVFSDLHKNGRRKWKESQLNEAEIKQKKIMSHIINRLSEKRERRMKGALAMKNHPDYRKSFKKRGIKDINEILNKNEYHSPEESDPENDPNASTDRKNLFVYKLSWRSDKLTNLLHSIDEYVEKYFPENKRVRPRILKDEFWKNKKAPPNLIWWTLKDGKRESPSVHKSIDEESDDESESESEEEEQSQQSQQSQRSYGLNVDKLDINAESDEEEEGEDEVNELEQEETSLSQTSGRRSNKRSKQSSKTPPLPLQKPPSSRKTSQQTRSSKRISKNKKSTNKNNEALDELQEVIDNIRDQSKKTNKKSSSKPSSQEQEHIHDNVPKRTSKEKEKEQ</sequence>
<dbReference type="VEuPathDB" id="FungiDB:RhiirFUN_006336"/>
<organism evidence="2 3">
    <name type="scientific">Rhizophagus irregularis</name>
    <dbReference type="NCBI Taxonomy" id="588596"/>
    <lineage>
        <taxon>Eukaryota</taxon>
        <taxon>Fungi</taxon>
        <taxon>Fungi incertae sedis</taxon>
        <taxon>Mucoromycota</taxon>
        <taxon>Glomeromycotina</taxon>
        <taxon>Glomeromycetes</taxon>
        <taxon>Glomerales</taxon>
        <taxon>Glomeraceae</taxon>
        <taxon>Rhizophagus</taxon>
    </lineage>
</organism>
<comment type="caution">
    <text evidence="2">The sequence shown here is derived from an EMBL/GenBank/DDBJ whole genome shotgun (WGS) entry which is preliminary data.</text>
</comment>
<feature type="region of interest" description="Disordered" evidence="1">
    <location>
        <begin position="95"/>
        <end position="122"/>
    </location>
</feature>
<evidence type="ECO:0000313" key="2">
    <source>
        <dbReference type="EMBL" id="CAB5380230.1"/>
    </source>
</evidence>
<accession>A0A915ZJX7</accession>
<protein>
    <submittedName>
        <fullName evidence="2">Uncharacterized protein</fullName>
    </submittedName>
</protein>
<feature type="region of interest" description="Disordered" evidence="1">
    <location>
        <begin position="372"/>
        <end position="546"/>
    </location>
</feature>
<feature type="region of interest" description="Disordered" evidence="1">
    <location>
        <begin position="285"/>
        <end position="304"/>
    </location>
</feature>
<gene>
    <name evidence="2" type="ORF">CHRIB12_LOCUS16982</name>
</gene>
<dbReference type="EMBL" id="CAGKOT010000042">
    <property type="protein sequence ID" value="CAB5380230.1"/>
    <property type="molecule type" value="Genomic_DNA"/>
</dbReference>